<name>A0A562V2L2_9ACTN</name>
<comment type="caution">
    <text evidence="2">The sequence shown here is derived from an EMBL/GenBank/DDBJ whole genome shotgun (WGS) entry which is preliminary data.</text>
</comment>
<dbReference type="OrthoDB" id="5191634at2"/>
<evidence type="ECO:0000313" key="3">
    <source>
        <dbReference type="Proteomes" id="UP000321617"/>
    </source>
</evidence>
<evidence type="ECO:0000313" key="2">
    <source>
        <dbReference type="EMBL" id="TWJ12047.1"/>
    </source>
</evidence>
<evidence type="ECO:0000256" key="1">
    <source>
        <dbReference type="SAM" id="MobiDB-lite"/>
    </source>
</evidence>
<keyword evidence="3" id="KW-1185">Reference proteome</keyword>
<sequence length="61" mass="6695">MTDSKRTRIKPVKDGHLPITELTSPMAAASSPFGDDVAIPMSPESLNWEHSNPEPPRLPQD</sequence>
<dbReference type="AlphaFoldDB" id="A0A562V2L2"/>
<dbReference type="Proteomes" id="UP000321617">
    <property type="component" value="Unassembled WGS sequence"/>
</dbReference>
<reference evidence="2 3" key="1">
    <citation type="journal article" date="2013" name="Stand. Genomic Sci.">
        <title>Genomic Encyclopedia of Type Strains, Phase I: The one thousand microbial genomes (KMG-I) project.</title>
        <authorList>
            <person name="Kyrpides N.C."/>
            <person name="Woyke T."/>
            <person name="Eisen J.A."/>
            <person name="Garrity G."/>
            <person name="Lilburn T.G."/>
            <person name="Beck B.J."/>
            <person name="Whitman W.B."/>
            <person name="Hugenholtz P."/>
            <person name="Klenk H.P."/>
        </authorList>
    </citation>
    <scope>NUCLEOTIDE SEQUENCE [LARGE SCALE GENOMIC DNA]</scope>
    <source>
        <strain evidence="2 3">DSM 45044</strain>
    </source>
</reference>
<proteinExistence type="predicted"/>
<feature type="region of interest" description="Disordered" evidence="1">
    <location>
        <begin position="1"/>
        <end position="61"/>
    </location>
</feature>
<protein>
    <submittedName>
        <fullName evidence="2">Uncharacterized protein</fullName>
    </submittedName>
</protein>
<dbReference type="EMBL" id="VLLL01000006">
    <property type="protein sequence ID" value="TWJ12047.1"/>
    <property type="molecule type" value="Genomic_DNA"/>
</dbReference>
<dbReference type="RefSeq" id="WP_147138861.1">
    <property type="nucleotide sequence ID" value="NZ_BAABIJ010000002.1"/>
</dbReference>
<accession>A0A562V2L2</accession>
<organism evidence="2 3">
    <name type="scientific">Stackebrandtia albiflava</name>
    <dbReference type="NCBI Taxonomy" id="406432"/>
    <lineage>
        <taxon>Bacteria</taxon>
        <taxon>Bacillati</taxon>
        <taxon>Actinomycetota</taxon>
        <taxon>Actinomycetes</taxon>
        <taxon>Glycomycetales</taxon>
        <taxon>Glycomycetaceae</taxon>
        <taxon>Stackebrandtia</taxon>
    </lineage>
</organism>
<gene>
    <name evidence="2" type="ORF">LX16_2793</name>
</gene>
<feature type="compositionally biased region" description="Basic and acidic residues" evidence="1">
    <location>
        <begin position="1"/>
        <end position="16"/>
    </location>
</feature>